<evidence type="ECO:0000256" key="1">
    <source>
        <dbReference type="SAM" id="MobiDB-lite"/>
    </source>
</evidence>
<reference evidence="2 3" key="1">
    <citation type="submission" date="2016-10" db="EMBL/GenBank/DDBJ databases">
        <authorList>
            <person name="Cai Z."/>
        </authorList>
    </citation>
    <scope>NUCLEOTIDE SEQUENCE [LARGE SCALE GENOMIC DNA]</scope>
</reference>
<sequence>MNQVELYGRKIGLEHKTFNKRWKGGSRQLVEQHSMHSQQEQRQRARPLATAAQTLVLPLLLLLCCGAQHVSAGAPLKIAIVNQVHFHLEVVAGAMHVLKPLTSGPVTVFLPAKVLKTNWYGFRNWLADKEGFEWKECKEYDGTTTYDLVLFISPEYQTSWVAQVAGQMKPKVALYYVHNGHIPDAEFNRIKAMSPKFPLLTLSPHVAKNISARAAPVEPQWLLPIFPYTPASVCSLADIQGGKSCLKGFSVQGRIERSRRNYTEMWEQISGYRKKEGADALKNFRLNILGEAVEAFTVPSDVRDLVAVYKNPPYPIFYDVVYHSYALVPMLASPLYYASKFSSTVLTSFITGVPIIADKPFMGAYTMIERSAVYYQDDDKNELDAMFAIARMAPEEMWRTRMGLDELRNKMNSRATGLLLGWLKEKGLEPDTKVEGQGAHRRLSSSSSSGGRRQLLSPLWLLELAGQQAAKEAGLLL</sequence>
<dbReference type="Proteomes" id="UP000256970">
    <property type="component" value="Unassembled WGS sequence"/>
</dbReference>
<keyword evidence="3" id="KW-1185">Reference proteome</keyword>
<dbReference type="AlphaFoldDB" id="A0A383VTG1"/>
<proteinExistence type="predicted"/>
<evidence type="ECO:0000313" key="2">
    <source>
        <dbReference type="EMBL" id="SZX68200.1"/>
    </source>
</evidence>
<gene>
    <name evidence="2" type="ORF">BQ4739_LOCUS8571</name>
</gene>
<dbReference type="EMBL" id="FNXT01000845">
    <property type="protein sequence ID" value="SZX68200.1"/>
    <property type="molecule type" value="Genomic_DNA"/>
</dbReference>
<feature type="region of interest" description="Disordered" evidence="1">
    <location>
        <begin position="431"/>
        <end position="452"/>
    </location>
</feature>
<evidence type="ECO:0000313" key="3">
    <source>
        <dbReference type="Proteomes" id="UP000256970"/>
    </source>
</evidence>
<evidence type="ECO:0008006" key="4">
    <source>
        <dbReference type="Google" id="ProtNLM"/>
    </source>
</evidence>
<organism evidence="2 3">
    <name type="scientific">Tetradesmus obliquus</name>
    <name type="common">Green alga</name>
    <name type="synonym">Acutodesmus obliquus</name>
    <dbReference type="NCBI Taxonomy" id="3088"/>
    <lineage>
        <taxon>Eukaryota</taxon>
        <taxon>Viridiplantae</taxon>
        <taxon>Chlorophyta</taxon>
        <taxon>core chlorophytes</taxon>
        <taxon>Chlorophyceae</taxon>
        <taxon>CS clade</taxon>
        <taxon>Sphaeropleales</taxon>
        <taxon>Scenedesmaceae</taxon>
        <taxon>Tetradesmus</taxon>
    </lineage>
</organism>
<protein>
    <recommendedName>
        <fullName evidence="4">Glycosyl transferase family 1 domain-containing protein</fullName>
    </recommendedName>
</protein>
<accession>A0A383VTG1</accession>
<name>A0A383VTG1_TETOB</name>